<dbReference type="EMBL" id="KM595078">
    <property type="protein sequence ID" value="AIT70678.1"/>
    <property type="molecule type" value="Genomic_DNA"/>
</dbReference>
<feature type="domain" description="Poxvirus F5/Telomere-binding protein I6" evidence="5">
    <location>
        <begin position="29"/>
        <end position="346"/>
    </location>
</feature>
<dbReference type="Proteomes" id="UP000121784">
    <property type="component" value="Segment"/>
</dbReference>
<comment type="function">
    <text evidence="4">Binds to the hairpin form of the viral telomeric sequence. Might direct genome encapsidation into the virus particle.</text>
</comment>
<name>A0A097IVQ8_9POXV</name>
<evidence type="ECO:0000313" key="8">
    <source>
        <dbReference type="Proteomes" id="UP000121784"/>
    </source>
</evidence>
<dbReference type="GO" id="GO:0044423">
    <property type="term" value="C:virion component"/>
    <property type="evidence" value="ECO:0007669"/>
    <property type="project" value="UniProtKB-KW"/>
</dbReference>
<organism evidence="7 8">
    <name type="scientific">Cotia virus</name>
    <dbReference type="NCBI Taxonomy" id="39444"/>
    <lineage>
        <taxon>Viruses</taxon>
        <taxon>Varidnaviria</taxon>
        <taxon>Bamfordvirae</taxon>
        <taxon>Nucleocytoviricota</taxon>
        <taxon>Pokkesviricetes</taxon>
        <taxon>Chitovirales</taxon>
        <taxon>Poxviridae</taxon>
        <taxon>Chordopoxvirinae</taxon>
        <taxon>Oryzopoxvirus</taxon>
        <taxon>Oryzopoxvirus cotia</taxon>
    </lineage>
</organism>
<protein>
    <submittedName>
        <fullName evidence="7">Telomere binding protein</fullName>
    </submittedName>
</protein>
<proteinExistence type="predicted"/>
<evidence type="ECO:0000256" key="1">
    <source>
        <dbReference type="ARBA" id="ARBA00004328"/>
    </source>
</evidence>
<evidence type="ECO:0000313" key="7">
    <source>
        <dbReference type="EMBL" id="AIT70678.1"/>
    </source>
</evidence>
<dbReference type="GO" id="GO:0003677">
    <property type="term" value="F:DNA binding"/>
    <property type="evidence" value="ECO:0007669"/>
    <property type="project" value="UniProtKB-KW"/>
</dbReference>
<evidence type="ECO:0000259" key="5">
    <source>
        <dbReference type="Pfam" id="PF04595"/>
    </source>
</evidence>
<evidence type="ECO:0000259" key="6">
    <source>
        <dbReference type="Pfam" id="PF12562"/>
    </source>
</evidence>
<accession>A0A097IVQ8</accession>
<evidence type="ECO:0000256" key="4">
    <source>
        <dbReference type="ARBA" id="ARBA00025415"/>
    </source>
</evidence>
<comment type="subcellular location">
    <subcellularLocation>
        <location evidence="1">Virion</location>
    </subcellularLocation>
</comment>
<dbReference type="Pfam" id="PF12562">
    <property type="entry name" value="Pox_I6_C"/>
    <property type="match status" value="1"/>
</dbReference>
<evidence type="ECO:0000256" key="3">
    <source>
        <dbReference type="ARBA" id="ARBA00023125"/>
    </source>
</evidence>
<feature type="domain" description="Poxvirus I6 C-terminal" evidence="6">
    <location>
        <begin position="347"/>
        <end position="381"/>
    </location>
</feature>
<gene>
    <name evidence="7" type="primary">63</name>
</gene>
<dbReference type="InterPro" id="IPR022219">
    <property type="entry name" value="Poxvirus_I6_C"/>
</dbReference>
<dbReference type="Pfam" id="PF04595">
    <property type="entry name" value="Pox_I6"/>
    <property type="match status" value="1"/>
</dbReference>
<dbReference type="InterPro" id="IPR007674">
    <property type="entry name" value="Poxvirus_F5/I6_dom"/>
</dbReference>
<evidence type="ECO:0000256" key="2">
    <source>
        <dbReference type="ARBA" id="ARBA00022844"/>
    </source>
</evidence>
<sequence length="382" mass="44220">MNNFIKHAASGVHKPSKKLTEKNKDITLKECIISFNFEDFYYSNENLFKKNTNTLEDVTKSLLIMESFKYEKQIIIDIITILKKISYITDIYFLPIGWLVGINDSIIQDKHFIIKILFTISNNVLENKISDFLNSKNIYDVTIDFTKECYVNSFPTPHTLPSVIISFYPFDTSYILIVLFFGVYNDSYCGISYISKRDNLNYIIDVLKPMVREITIISDEITRLVSIKLFDTSNGKIFPEKNIYSICEIVNTFDKSKFGDISIKSNISIIPFINKKIISIIDLPSNVEIKCFSKDSIDFITHIDNKRLSTVLIIAKDKFMNNITFSGTFKKENIIWKGKYTYRILESTFDAPTLRVSKGDRVCKKNTFDKSTFTSRIGTYII</sequence>
<keyword evidence="2" id="KW-0946">Virion</keyword>
<reference evidence="7 8" key="1">
    <citation type="submission" date="2014-09" db="EMBL/GenBank/DDBJ databases">
        <title>Complete Genome Sequence of the Embu Virus Strain SPAn 880.</title>
        <authorList>
            <person name="Ibrahim M.S."/>
            <person name="Antwerpen M.H."/>
            <person name="Georgi E."/>
            <person name="Vette P."/>
            <person name="Zoeller G."/>
            <person name="Meyer H."/>
        </authorList>
    </citation>
    <scope>NUCLEOTIDE SEQUENCE [LARGE SCALE GENOMIC DNA]</scope>
    <source>
        <strain evidence="7">SPAn880</strain>
    </source>
</reference>
<keyword evidence="3" id="KW-0238">DNA-binding</keyword>
<dbReference type="GO" id="GO:0016032">
    <property type="term" value="P:viral process"/>
    <property type="evidence" value="ECO:0007669"/>
    <property type="project" value="InterPro"/>
</dbReference>